<evidence type="ECO:0000256" key="11">
    <source>
        <dbReference type="SAM" id="Phobius"/>
    </source>
</evidence>
<comment type="function">
    <text evidence="10">Ligand for members of the frizzled family of seven transmembrane receptors.</text>
</comment>
<dbReference type="PRINTS" id="PR01349">
    <property type="entry name" value="WNTPROTEIN"/>
</dbReference>
<keyword evidence="4" id="KW-0964">Secreted</keyword>
<dbReference type="InterPro" id="IPR009143">
    <property type="entry name" value="Wnt6"/>
</dbReference>
<dbReference type="AlphaFoldDB" id="V4BEM0"/>
<dbReference type="GO" id="GO:0060070">
    <property type="term" value="P:canonical Wnt signaling pathway"/>
    <property type="evidence" value="ECO:0007669"/>
    <property type="project" value="TreeGrafter"/>
</dbReference>
<keyword evidence="11" id="KW-0472">Membrane</keyword>
<evidence type="ECO:0000256" key="10">
    <source>
        <dbReference type="RuleBase" id="RU003500"/>
    </source>
</evidence>
<keyword evidence="6 10" id="KW-0879">Wnt signaling pathway</keyword>
<accession>V4BEM0</accession>
<sequence length="344" mass="39203">MRVQGVLIGLYFYLIFPANIIGLWWAVGSPLVMDTNSICRKTRRLAGKQRAICRKEPEIVEEVAKGAKVALMECQYQFRTRKWNCTTLRRSLSKILRRDTREAAFVYAITAAGVVYAVTEACSMGRLLQCTCDNNLRDIATDGEWEWGGCGDNVDFGYQKSREFMDARRRKRRRGDVTTLVQLHNNEAGRQAVRKYMRKECKCHGLSGSCTLKTCWRKMPLFRDVGNRLKQKFDGGSKVISSNDGKYLIPEGDTIKPPSKEDLVYSEESPDFCRRNKKEGALGTRGRECDPTSMGVGGCDLLCCGRNYSKKQVTIKENCNCRFMWCCEVICETCQKIKTETRCL</sequence>
<evidence type="ECO:0000256" key="3">
    <source>
        <dbReference type="ARBA" id="ARBA00022473"/>
    </source>
</evidence>
<reference evidence="12 13" key="1">
    <citation type="journal article" date="2013" name="Nature">
        <title>Insights into bilaterian evolution from three spiralian genomes.</title>
        <authorList>
            <person name="Simakov O."/>
            <person name="Marletaz F."/>
            <person name="Cho S.J."/>
            <person name="Edsinger-Gonzales E."/>
            <person name="Havlak P."/>
            <person name="Hellsten U."/>
            <person name="Kuo D.H."/>
            <person name="Larsson T."/>
            <person name="Lv J."/>
            <person name="Arendt D."/>
            <person name="Savage R."/>
            <person name="Osoegawa K."/>
            <person name="de Jong P."/>
            <person name="Grimwood J."/>
            <person name="Chapman J.A."/>
            <person name="Shapiro H."/>
            <person name="Aerts A."/>
            <person name="Otillar R.P."/>
            <person name="Terry A.Y."/>
            <person name="Boore J.L."/>
            <person name="Grigoriev I.V."/>
            <person name="Lindberg D.R."/>
            <person name="Seaver E.C."/>
            <person name="Weisblat D.A."/>
            <person name="Putnam N.H."/>
            <person name="Rokhsar D.S."/>
        </authorList>
    </citation>
    <scope>NUCLEOTIDE SEQUENCE [LARGE SCALE GENOMIC DNA]</scope>
</reference>
<evidence type="ECO:0000256" key="9">
    <source>
        <dbReference type="ARBA" id="ARBA00023288"/>
    </source>
</evidence>
<dbReference type="FunFam" id="3.30.2460.20:FF:000001">
    <property type="entry name" value="Wnt homolog"/>
    <property type="match status" value="1"/>
</dbReference>
<keyword evidence="7" id="KW-1015">Disulfide bond</keyword>
<gene>
    <name evidence="12" type="ORF">LOTGIDRAFT_136505</name>
</gene>
<dbReference type="SMART" id="SM00097">
    <property type="entry name" value="WNT1"/>
    <property type="match status" value="1"/>
</dbReference>
<organism evidence="12 13">
    <name type="scientific">Lottia gigantea</name>
    <name type="common">Giant owl limpet</name>
    <dbReference type="NCBI Taxonomy" id="225164"/>
    <lineage>
        <taxon>Eukaryota</taxon>
        <taxon>Metazoa</taxon>
        <taxon>Spiralia</taxon>
        <taxon>Lophotrochozoa</taxon>
        <taxon>Mollusca</taxon>
        <taxon>Gastropoda</taxon>
        <taxon>Patellogastropoda</taxon>
        <taxon>Lottioidea</taxon>
        <taxon>Lottiidae</taxon>
        <taxon>Lottia</taxon>
    </lineage>
</organism>
<dbReference type="PROSITE" id="PS00246">
    <property type="entry name" value="WNT1"/>
    <property type="match status" value="1"/>
</dbReference>
<keyword evidence="9" id="KW-0449">Lipoprotein</keyword>
<feature type="transmembrane region" description="Helical" evidence="11">
    <location>
        <begin position="6"/>
        <end position="27"/>
    </location>
</feature>
<dbReference type="PANTHER" id="PTHR12027:SF72">
    <property type="entry name" value="PROTEIN WNT-6"/>
    <property type="match status" value="1"/>
</dbReference>
<dbReference type="STRING" id="225164.V4BEM0"/>
<evidence type="ECO:0000256" key="6">
    <source>
        <dbReference type="ARBA" id="ARBA00022687"/>
    </source>
</evidence>
<keyword evidence="3 10" id="KW-0217">Developmental protein</keyword>
<evidence type="ECO:0000256" key="7">
    <source>
        <dbReference type="ARBA" id="ARBA00023157"/>
    </source>
</evidence>
<evidence type="ECO:0000256" key="1">
    <source>
        <dbReference type="ARBA" id="ARBA00004498"/>
    </source>
</evidence>
<keyword evidence="5" id="KW-0272">Extracellular matrix</keyword>
<dbReference type="Proteomes" id="UP000030746">
    <property type="component" value="Unassembled WGS sequence"/>
</dbReference>
<keyword evidence="8" id="KW-0325">Glycoprotein</keyword>
<dbReference type="OrthoDB" id="5945655at2759"/>
<dbReference type="InterPro" id="IPR043158">
    <property type="entry name" value="Wnt_C"/>
</dbReference>
<dbReference type="GeneID" id="20233813"/>
<dbReference type="CTD" id="20233813"/>
<keyword evidence="11" id="KW-0812">Transmembrane</keyword>
<comment type="similarity">
    <text evidence="2 10">Belongs to the Wnt family.</text>
</comment>
<comment type="subcellular location">
    <subcellularLocation>
        <location evidence="1 10">Secreted</location>
        <location evidence="1 10">Extracellular space</location>
        <location evidence="1 10">Extracellular matrix</location>
    </subcellularLocation>
</comment>
<dbReference type="GO" id="GO:0005125">
    <property type="term" value="F:cytokine activity"/>
    <property type="evidence" value="ECO:0007669"/>
    <property type="project" value="TreeGrafter"/>
</dbReference>
<evidence type="ECO:0000256" key="8">
    <source>
        <dbReference type="ARBA" id="ARBA00023180"/>
    </source>
</evidence>
<evidence type="ECO:0000256" key="2">
    <source>
        <dbReference type="ARBA" id="ARBA00005683"/>
    </source>
</evidence>
<dbReference type="Pfam" id="PF00110">
    <property type="entry name" value="wnt"/>
    <property type="match status" value="1"/>
</dbReference>
<dbReference type="InterPro" id="IPR005817">
    <property type="entry name" value="Wnt"/>
</dbReference>
<protein>
    <recommendedName>
        <fullName evidence="10">Protein Wnt</fullName>
    </recommendedName>
</protein>
<dbReference type="KEGG" id="lgi:LOTGIDRAFT_136505"/>
<evidence type="ECO:0000313" key="12">
    <source>
        <dbReference type="EMBL" id="ESP04247.1"/>
    </source>
</evidence>
<dbReference type="PANTHER" id="PTHR12027">
    <property type="entry name" value="WNT RELATED"/>
    <property type="match status" value="1"/>
</dbReference>
<dbReference type="HOGENOM" id="CLU_033039_1_3_1"/>
<dbReference type="OMA" id="SECAAWH"/>
<dbReference type="RefSeq" id="XP_009045057.1">
    <property type="nucleotide sequence ID" value="XM_009046809.1"/>
</dbReference>
<keyword evidence="11" id="KW-1133">Transmembrane helix</keyword>
<evidence type="ECO:0000256" key="4">
    <source>
        <dbReference type="ARBA" id="ARBA00022525"/>
    </source>
</evidence>
<dbReference type="EMBL" id="KB199835">
    <property type="protein sequence ID" value="ESP04247.1"/>
    <property type="molecule type" value="Genomic_DNA"/>
</dbReference>
<dbReference type="InterPro" id="IPR018161">
    <property type="entry name" value="Wnt_CS"/>
</dbReference>
<dbReference type="GO" id="GO:0045165">
    <property type="term" value="P:cell fate commitment"/>
    <property type="evidence" value="ECO:0007669"/>
    <property type="project" value="TreeGrafter"/>
</dbReference>
<dbReference type="Gene3D" id="3.30.2460.20">
    <property type="match status" value="1"/>
</dbReference>
<dbReference type="CDD" id="cd19338">
    <property type="entry name" value="Wnt_Wnt6"/>
    <property type="match status" value="1"/>
</dbReference>
<proteinExistence type="inferred from homology"/>
<dbReference type="GO" id="GO:0030182">
    <property type="term" value="P:neuron differentiation"/>
    <property type="evidence" value="ECO:0007669"/>
    <property type="project" value="TreeGrafter"/>
</dbReference>
<evidence type="ECO:0000313" key="13">
    <source>
        <dbReference type="Proteomes" id="UP000030746"/>
    </source>
</evidence>
<name>V4BEM0_LOTGI</name>
<dbReference type="GO" id="GO:0005615">
    <property type="term" value="C:extracellular space"/>
    <property type="evidence" value="ECO:0007669"/>
    <property type="project" value="TreeGrafter"/>
</dbReference>
<dbReference type="GO" id="GO:0005109">
    <property type="term" value="F:frizzled binding"/>
    <property type="evidence" value="ECO:0007669"/>
    <property type="project" value="TreeGrafter"/>
</dbReference>
<keyword evidence="13" id="KW-1185">Reference proteome</keyword>
<evidence type="ECO:0000256" key="5">
    <source>
        <dbReference type="ARBA" id="ARBA00022530"/>
    </source>
</evidence>